<evidence type="ECO:0000256" key="5">
    <source>
        <dbReference type="ARBA" id="ARBA00022597"/>
    </source>
</evidence>
<dbReference type="Pfam" id="PF00359">
    <property type="entry name" value="PTS_EIIA_2"/>
    <property type="match status" value="1"/>
</dbReference>
<dbReference type="GO" id="GO:0016301">
    <property type="term" value="F:kinase activity"/>
    <property type="evidence" value="ECO:0007669"/>
    <property type="project" value="UniProtKB-KW"/>
</dbReference>
<evidence type="ECO:0000256" key="11">
    <source>
        <dbReference type="ARBA" id="ARBA00030962"/>
    </source>
</evidence>
<evidence type="ECO:0000259" key="12">
    <source>
        <dbReference type="PROSITE" id="PS51094"/>
    </source>
</evidence>
<dbReference type="Gene3D" id="3.40.930.10">
    <property type="entry name" value="Mannitol-specific EII, Chain A"/>
    <property type="match status" value="1"/>
</dbReference>
<dbReference type="SUPFAM" id="SSF55804">
    <property type="entry name" value="Phoshotransferase/anion transport protein"/>
    <property type="match status" value="1"/>
</dbReference>
<keyword evidence="6" id="KW-0808">Transferase</keyword>
<feature type="domain" description="PTS EIIA type-2" evidence="12">
    <location>
        <begin position="14"/>
        <end position="152"/>
    </location>
</feature>
<reference evidence="13 14" key="1">
    <citation type="submission" date="2014-07" db="EMBL/GenBank/DDBJ databases">
        <title>Draft genome of Clostridium celerecrescens 152B isolated from sediments associated with methane hydrate from Krishna Godavari basin.</title>
        <authorList>
            <person name="Honkalas V.S."/>
            <person name="Dabir A.P."/>
            <person name="Arora P."/>
            <person name="Dhakephalkar P.K."/>
        </authorList>
    </citation>
    <scope>NUCLEOTIDE SEQUENCE [LARGE SCALE GENOMIC DNA]</scope>
    <source>
        <strain evidence="13 14">152B</strain>
    </source>
</reference>
<evidence type="ECO:0000256" key="9">
    <source>
        <dbReference type="ARBA" id="ARBA00029908"/>
    </source>
</evidence>
<keyword evidence="14" id="KW-1185">Reference proteome</keyword>
<dbReference type="PROSITE" id="PS51094">
    <property type="entry name" value="PTS_EIIA_TYPE_2"/>
    <property type="match status" value="1"/>
</dbReference>
<accession>A0A084JFT8</accession>
<dbReference type="PANTHER" id="PTHR30181:SF2">
    <property type="entry name" value="PTS SYSTEM MANNITOL-SPECIFIC EIICBA COMPONENT"/>
    <property type="match status" value="1"/>
</dbReference>
<evidence type="ECO:0000256" key="6">
    <source>
        <dbReference type="ARBA" id="ARBA00022679"/>
    </source>
</evidence>
<dbReference type="STRING" id="29354.IO98_20320"/>
<comment type="caution">
    <text evidence="13">The sequence shown here is derived from an EMBL/GenBank/DDBJ whole genome shotgun (WGS) entry which is preliminary data.</text>
</comment>
<dbReference type="EMBL" id="JPME01000029">
    <property type="protein sequence ID" value="KEZ87822.1"/>
    <property type="molecule type" value="Genomic_DNA"/>
</dbReference>
<comment type="function">
    <text evidence="1">The phosphoenolpyruvate-dependent sugar phosphotransferase system (sugar PTS), a major carbohydrate active transport system, catalyzes the phosphorylation of incoming sugar substrates concomitantly with their translocation across the cell membrane. The enzyme II CmtAB PTS system is involved in D-mannitol transport.</text>
</comment>
<keyword evidence="8" id="KW-0418">Kinase</keyword>
<evidence type="ECO:0000256" key="3">
    <source>
        <dbReference type="ARBA" id="ARBA00022448"/>
    </source>
</evidence>
<dbReference type="AlphaFoldDB" id="A0A084JFT8"/>
<proteinExistence type="predicted"/>
<evidence type="ECO:0000313" key="14">
    <source>
        <dbReference type="Proteomes" id="UP000028525"/>
    </source>
</evidence>
<dbReference type="InterPro" id="IPR016152">
    <property type="entry name" value="PTrfase/Anion_transptr"/>
</dbReference>
<dbReference type="OrthoDB" id="1640042at2"/>
<dbReference type="PROSITE" id="PS00372">
    <property type="entry name" value="PTS_EIIA_TYPE_2_HIS"/>
    <property type="match status" value="1"/>
</dbReference>
<evidence type="ECO:0000256" key="2">
    <source>
        <dbReference type="ARBA" id="ARBA00014783"/>
    </source>
</evidence>
<sequence>MFGYGKKNVEKSAELLELGNIRLNCKPGEKEAVIREVGQLLYQCGCVEESYIEAMLQRELTFSTNIGNGIALPHGVEAAKKSVKRSGIAVMVFPEGTDWGGEKVKLVIGIAGAGEEHLEILSIIAECLADPADVERITGCSAEEILTMFTGKRCPQ</sequence>
<keyword evidence="4" id="KW-0597">Phosphoprotein</keyword>
<organism evidence="13 14">
    <name type="scientific">Lacrimispora celerecrescens</name>
    <dbReference type="NCBI Taxonomy" id="29354"/>
    <lineage>
        <taxon>Bacteria</taxon>
        <taxon>Bacillati</taxon>
        <taxon>Bacillota</taxon>
        <taxon>Clostridia</taxon>
        <taxon>Lachnospirales</taxon>
        <taxon>Lachnospiraceae</taxon>
        <taxon>Lacrimispora</taxon>
    </lineage>
</organism>
<evidence type="ECO:0000313" key="13">
    <source>
        <dbReference type="EMBL" id="KEZ87822.1"/>
    </source>
</evidence>
<dbReference type="GO" id="GO:0090563">
    <property type="term" value="F:protein-phosphocysteine-sugar phosphotransferase activity"/>
    <property type="evidence" value="ECO:0007669"/>
    <property type="project" value="TreeGrafter"/>
</dbReference>
<protein>
    <recommendedName>
        <fullName evidence="2">Mannitol-specific phosphotransferase enzyme IIA component</fullName>
    </recommendedName>
    <alternativeName>
        <fullName evidence="10">EIIA</fullName>
    </alternativeName>
    <alternativeName>
        <fullName evidence="11">EIII</fullName>
    </alternativeName>
    <alternativeName>
        <fullName evidence="9">PTS system mannitol-specific EIIA component</fullName>
    </alternativeName>
</protein>
<dbReference type="GO" id="GO:0009401">
    <property type="term" value="P:phosphoenolpyruvate-dependent sugar phosphotransferase system"/>
    <property type="evidence" value="ECO:0007669"/>
    <property type="project" value="UniProtKB-KW"/>
</dbReference>
<keyword evidence="7" id="KW-0598">Phosphotransferase system</keyword>
<name>A0A084JFT8_9FIRM</name>
<dbReference type="Proteomes" id="UP000028525">
    <property type="component" value="Unassembled WGS sequence"/>
</dbReference>
<evidence type="ECO:0000256" key="8">
    <source>
        <dbReference type="ARBA" id="ARBA00022777"/>
    </source>
</evidence>
<evidence type="ECO:0000256" key="4">
    <source>
        <dbReference type="ARBA" id="ARBA00022553"/>
    </source>
</evidence>
<evidence type="ECO:0000256" key="1">
    <source>
        <dbReference type="ARBA" id="ARBA00002434"/>
    </source>
</evidence>
<dbReference type="RefSeq" id="WP_038284067.1">
    <property type="nucleotide sequence ID" value="NZ_JPME01000029.1"/>
</dbReference>
<keyword evidence="3" id="KW-0813">Transport</keyword>
<evidence type="ECO:0000256" key="10">
    <source>
        <dbReference type="ARBA" id="ARBA00030956"/>
    </source>
</evidence>
<dbReference type="CDD" id="cd00211">
    <property type="entry name" value="PTS_IIA_fru"/>
    <property type="match status" value="1"/>
</dbReference>
<evidence type="ECO:0000256" key="7">
    <source>
        <dbReference type="ARBA" id="ARBA00022683"/>
    </source>
</evidence>
<dbReference type="GO" id="GO:0005886">
    <property type="term" value="C:plasma membrane"/>
    <property type="evidence" value="ECO:0007669"/>
    <property type="project" value="TreeGrafter"/>
</dbReference>
<gene>
    <name evidence="13" type="ORF">IO98_20320</name>
</gene>
<dbReference type="InterPro" id="IPR002178">
    <property type="entry name" value="PTS_EIIA_type-2_dom"/>
</dbReference>
<dbReference type="InterPro" id="IPR050893">
    <property type="entry name" value="Sugar_PTS"/>
</dbReference>
<keyword evidence="5 13" id="KW-0762">Sugar transport</keyword>
<dbReference type="PANTHER" id="PTHR30181">
    <property type="entry name" value="MANNITOL PERMEASE IIC COMPONENT"/>
    <property type="match status" value="1"/>
</dbReference>